<dbReference type="EMBL" id="JAUEPN010000001">
    <property type="protein sequence ID" value="KAK3300651.1"/>
    <property type="molecule type" value="Genomic_DNA"/>
</dbReference>
<feature type="compositionally biased region" description="Acidic residues" evidence="1">
    <location>
        <begin position="110"/>
        <end position="122"/>
    </location>
</feature>
<evidence type="ECO:0000256" key="1">
    <source>
        <dbReference type="SAM" id="MobiDB-lite"/>
    </source>
</evidence>
<dbReference type="AlphaFoldDB" id="A0AAE0HRU6"/>
<evidence type="ECO:0000313" key="2">
    <source>
        <dbReference type="EMBL" id="KAK3300651.1"/>
    </source>
</evidence>
<dbReference type="Proteomes" id="UP001278766">
    <property type="component" value="Unassembled WGS sequence"/>
</dbReference>
<feature type="region of interest" description="Disordered" evidence="1">
    <location>
        <begin position="59"/>
        <end position="143"/>
    </location>
</feature>
<feature type="compositionally biased region" description="Basic and acidic residues" evidence="1">
    <location>
        <begin position="86"/>
        <end position="97"/>
    </location>
</feature>
<organism evidence="2 3">
    <name type="scientific">Chaetomium fimeti</name>
    <dbReference type="NCBI Taxonomy" id="1854472"/>
    <lineage>
        <taxon>Eukaryota</taxon>
        <taxon>Fungi</taxon>
        <taxon>Dikarya</taxon>
        <taxon>Ascomycota</taxon>
        <taxon>Pezizomycotina</taxon>
        <taxon>Sordariomycetes</taxon>
        <taxon>Sordariomycetidae</taxon>
        <taxon>Sordariales</taxon>
        <taxon>Chaetomiaceae</taxon>
        <taxon>Chaetomium</taxon>
    </lineage>
</organism>
<sequence>MATNASNLRAAHHNPPSVGELPVGEAPPLYDGVHRNNGRKPNMSQIASERDFWMGMAEFGPWMPAAPGGSARQGGPQERPQRRGTVQHEEASDRGQGFKEQTASLGDGASEVEAEDEDEDATDPGTPATEGRHGTPQRETEGRFEYDLFAFSQYSVAPRCQREDLKIR</sequence>
<name>A0AAE0HRU6_9PEZI</name>
<dbReference type="RefSeq" id="XP_062664165.1">
    <property type="nucleotide sequence ID" value="XM_062805860.1"/>
</dbReference>
<comment type="caution">
    <text evidence="2">The sequence shown here is derived from an EMBL/GenBank/DDBJ whole genome shotgun (WGS) entry which is preliminary data.</text>
</comment>
<protein>
    <submittedName>
        <fullName evidence="2">Uncharacterized protein</fullName>
    </submittedName>
</protein>
<reference evidence="2" key="2">
    <citation type="submission" date="2023-06" db="EMBL/GenBank/DDBJ databases">
        <authorList>
            <consortium name="Lawrence Berkeley National Laboratory"/>
            <person name="Haridas S."/>
            <person name="Hensen N."/>
            <person name="Bonometti L."/>
            <person name="Westerberg I."/>
            <person name="Brannstrom I.O."/>
            <person name="Guillou S."/>
            <person name="Cros-Aarteil S."/>
            <person name="Calhoun S."/>
            <person name="Kuo A."/>
            <person name="Mondo S."/>
            <person name="Pangilinan J."/>
            <person name="Riley R."/>
            <person name="Labutti K."/>
            <person name="Andreopoulos B."/>
            <person name="Lipzen A."/>
            <person name="Chen C."/>
            <person name="Yanf M."/>
            <person name="Daum C."/>
            <person name="Ng V."/>
            <person name="Clum A."/>
            <person name="Steindorff A."/>
            <person name="Ohm R."/>
            <person name="Martin F."/>
            <person name="Silar P."/>
            <person name="Natvig D."/>
            <person name="Lalanne C."/>
            <person name="Gautier V."/>
            <person name="Ament-Velasquez S.L."/>
            <person name="Kruys A."/>
            <person name="Hutchinson M.I."/>
            <person name="Powell A.J."/>
            <person name="Barry K."/>
            <person name="Miller A.N."/>
            <person name="Grigoriev I.V."/>
            <person name="Debuchy R."/>
            <person name="Gladieux P."/>
            <person name="Thoren M.H."/>
            <person name="Johannesson H."/>
        </authorList>
    </citation>
    <scope>NUCLEOTIDE SEQUENCE</scope>
    <source>
        <strain evidence="2">CBS 168.71</strain>
    </source>
</reference>
<gene>
    <name evidence="2" type="ORF">B0H64DRAFT_428676</name>
</gene>
<reference evidence="2" key="1">
    <citation type="journal article" date="2023" name="Mol. Phylogenet. Evol.">
        <title>Genome-scale phylogeny and comparative genomics of the fungal order Sordariales.</title>
        <authorList>
            <person name="Hensen N."/>
            <person name="Bonometti L."/>
            <person name="Westerberg I."/>
            <person name="Brannstrom I.O."/>
            <person name="Guillou S."/>
            <person name="Cros-Aarteil S."/>
            <person name="Calhoun S."/>
            <person name="Haridas S."/>
            <person name="Kuo A."/>
            <person name="Mondo S."/>
            <person name="Pangilinan J."/>
            <person name="Riley R."/>
            <person name="LaButti K."/>
            <person name="Andreopoulos B."/>
            <person name="Lipzen A."/>
            <person name="Chen C."/>
            <person name="Yan M."/>
            <person name="Daum C."/>
            <person name="Ng V."/>
            <person name="Clum A."/>
            <person name="Steindorff A."/>
            <person name="Ohm R.A."/>
            <person name="Martin F."/>
            <person name="Silar P."/>
            <person name="Natvig D.O."/>
            <person name="Lalanne C."/>
            <person name="Gautier V."/>
            <person name="Ament-Velasquez S.L."/>
            <person name="Kruys A."/>
            <person name="Hutchinson M.I."/>
            <person name="Powell A.J."/>
            <person name="Barry K."/>
            <person name="Miller A.N."/>
            <person name="Grigoriev I.V."/>
            <person name="Debuchy R."/>
            <person name="Gladieux P."/>
            <person name="Hiltunen Thoren M."/>
            <person name="Johannesson H."/>
        </authorList>
    </citation>
    <scope>NUCLEOTIDE SEQUENCE</scope>
    <source>
        <strain evidence="2">CBS 168.71</strain>
    </source>
</reference>
<evidence type="ECO:0000313" key="3">
    <source>
        <dbReference type="Proteomes" id="UP001278766"/>
    </source>
</evidence>
<keyword evidence="3" id="KW-1185">Reference proteome</keyword>
<feature type="region of interest" description="Disordered" evidence="1">
    <location>
        <begin position="1"/>
        <end position="47"/>
    </location>
</feature>
<feature type="compositionally biased region" description="Basic and acidic residues" evidence="1">
    <location>
        <begin position="130"/>
        <end position="143"/>
    </location>
</feature>
<accession>A0AAE0HRU6</accession>
<proteinExistence type="predicted"/>
<dbReference type="GeneID" id="87842808"/>